<dbReference type="InterPro" id="IPR050297">
    <property type="entry name" value="LipidA_mod_glycosyltrf_83"/>
</dbReference>
<feature type="transmembrane region" description="Helical" evidence="8">
    <location>
        <begin position="282"/>
        <end position="302"/>
    </location>
</feature>
<evidence type="ECO:0000313" key="10">
    <source>
        <dbReference type="EMBL" id="BAY71025.1"/>
    </source>
</evidence>
<keyword evidence="2" id="KW-1003">Cell membrane</keyword>
<keyword evidence="5 8" id="KW-0812">Transmembrane</keyword>
<feature type="transmembrane region" description="Helical" evidence="8">
    <location>
        <begin position="139"/>
        <end position="162"/>
    </location>
</feature>
<evidence type="ECO:0000259" key="9">
    <source>
        <dbReference type="Pfam" id="PF13231"/>
    </source>
</evidence>
<reference evidence="10 11" key="1">
    <citation type="submission" date="2017-06" db="EMBL/GenBank/DDBJ databases">
        <title>Genome sequencing of cyanobaciteial culture collection at National Institute for Environmental Studies (NIES).</title>
        <authorList>
            <person name="Hirose Y."/>
            <person name="Shimura Y."/>
            <person name="Fujisawa T."/>
            <person name="Nakamura Y."/>
            <person name="Kawachi M."/>
        </authorList>
    </citation>
    <scope>NUCLEOTIDE SEQUENCE [LARGE SCALE GENOMIC DNA]</scope>
    <source>
        <strain evidence="10 11">NIES-23</strain>
    </source>
</reference>
<evidence type="ECO:0000256" key="1">
    <source>
        <dbReference type="ARBA" id="ARBA00004651"/>
    </source>
</evidence>
<keyword evidence="4" id="KW-0808">Transferase</keyword>
<feature type="transmembrane region" description="Helical" evidence="8">
    <location>
        <begin position="314"/>
        <end position="331"/>
    </location>
</feature>
<sequence>MRDLKLTPRWLRLFLLILLVTGVFFRFFHLDYKIYWHDEAYTSIRAAGFTRQEIDQEIFQNHIIPAPYLLKFQRLKPGSTVVDTINSLKIEDPHHPPLYFLMARFWMQMFGSSLTASRTLPALLSLLALPLMYALGLELFASTTVALFATVLLALSPFDILFAQTARQYSLLTVAVIGSNFLLLRAWRLPTWQNWSLYTFSNIIGWYTHPFFGLTVVAQGTYIFLGRTFQQENRQSPRKNVIYFLVAIASSLILYLPWLVVLVTNRQRVLQTTSWTGDKVDIWYLLKLWLVSFSSLFFDLDFGFDTIWNGIRSSLLKLAVIILITGATYLVCRQTERATWLFIITTILVPFLSLALPDLLLGGRRSTVSRYLISSYPGVQLAVAYLLGTKIIYQRWLWQSLTLLIFAGSIASSTVSASAHTWWSKDLSYHNFEIINRINGISSPVIVSDIGDEYTNTGDLIAQSYSLQNHVRLLLLTQPTNLENANLNLFLSQNNQLLTFRPSQQILGALKQNENYVFPVFEPGRLWQIKNTPAQGVNSKSTNIRGK</sequence>
<keyword evidence="6 8" id="KW-1133">Transmembrane helix</keyword>
<evidence type="ECO:0000256" key="8">
    <source>
        <dbReference type="SAM" id="Phobius"/>
    </source>
</evidence>
<evidence type="ECO:0000256" key="3">
    <source>
        <dbReference type="ARBA" id="ARBA00022676"/>
    </source>
</evidence>
<comment type="subcellular location">
    <subcellularLocation>
        <location evidence="1">Cell membrane</location>
        <topology evidence="1">Multi-pass membrane protein</topology>
    </subcellularLocation>
</comment>
<keyword evidence="7 8" id="KW-0472">Membrane</keyword>
<feature type="domain" description="Glycosyltransferase RgtA/B/C/D-like" evidence="9">
    <location>
        <begin position="94"/>
        <end position="259"/>
    </location>
</feature>
<dbReference type="Proteomes" id="UP000217507">
    <property type="component" value="Chromosome"/>
</dbReference>
<feature type="transmembrane region" description="Helical" evidence="8">
    <location>
        <begin position="368"/>
        <end position="388"/>
    </location>
</feature>
<evidence type="ECO:0000256" key="7">
    <source>
        <dbReference type="ARBA" id="ARBA00023136"/>
    </source>
</evidence>
<evidence type="ECO:0000256" key="4">
    <source>
        <dbReference type="ARBA" id="ARBA00022679"/>
    </source>
</evidence>
<feature type="transmembrane region" description="Helical" evidence="8">
    <location>
        <begin position="12"/>
        <end position="28"/>
    </location>
</feature>
<evidence type="ECO:0000256" key="2">
    <source>
        <dbReference type="ARBA" id="ARBA00022475"/>
    </source>
</evidence>
<dbReference type="EMBL" id="AP018216">
    <property type="protein sequence ID" value="BAY71025.1"/>
    <property type="molecule type" value="Genomic_DNA"/>
</dbReference>
<feature type="transmembrane region" description="Helical" evidence="8">
    <location>
        <begin position="207"/>
        <end position="229"/>
    </location>
</feature>
<gene>
    <name evidence="10" type="ORF">NIES23_38380</name>
</gene>
<keyword evidence="3" id="KW-0328">Glycosyltransferase</keyword>
<dbReference type="GO" id="GO:0016763">
    <property type="term" value="F:pentosyltransferase activity"/>
    <property type="evidence" value="ECO:0007669"/>
    <property type="project" value="TreeGrafter"/>
</dbReference>
<dbReference type="PANTHER" id="PTHR33908:SF11">
    <property type="entry name" value="MEMBRANE PROTEIN"/>
    <property type="match status" value="1"/>
</dbReference>
<feature type="transmembrane region" description="Helical" evidence="8">
    <location>
        <begin position="400"/>
        <end position="423"/>
    </location>
</feature>
<evidence type="ECO:0000313" key="11">
    <source>
        <dbReference type="Proteomes" id="UP000217507"/>
    </source>
</evidence>
<dbReference type="GO" id="GO:0009103">
    <property type="term" value="P:lipopolysaccharide biosynthetic process"/>
    <property type="evidence" value="ECO:0007669"/>
    <property type="project" value="UniProtKB-ARBA"/>
</dbReference>
<name>A0A1Z4KPU5_ANAVA</name>
<feature type="transmembrane region" description="Helical" evidence="8">
    <location>
        <begin position="241"/>
        <end position="262"/>
    </location>
</feature>
<dbReference type="InterPro" id="IPR038731">
    <property type="entry name" value="RgtA/B/C-like"/>
</dbReference>
<evidence type="ECO:0000256" key="6">
    <source>
        <dbReference type="ARBA" id="ARBA00022989"/>
    </source>
</evidence>
<evidence type="ECO:0000256" key="5">
    <source>
        <dbReference type="ARBA" id="ARBA00022692"/>
    </source>
</evidence>
<feature type="transmembrane region" description="Helical" evidence="8">
    <location>
        <begin position="169"/>
        <end position="187"/>
    </location>
</feature>
<accession>A0A1Z4KPU5</accession>
<dbReference type="AlphaFoldDB" id="A0A1Z4KPU5"/>
<feature type="transmembrane region" description="Helical" evidence="8">
    <location>
        <begin position="337"/>
        <end position="356"/>
    </location>
</feature>
<dbReference type="PANTHER" id="PTHR33908">
    <property type="entry name" value="MANNOSYLTRANSFERASE YKCB-RELATED"/>
    <property type="match status" value="1"/>
</dbReference>
<dbReference type="Pfam" id="PF13231">
    <property type="entry name" value="PMT_2"/>
    <property type="match status" value="1"/>
</dbReference>
<proteinExistence type="predicted"/>
<feature type="transmembrane region" description="Helical" evidence="8">
    <location>
        <begin position="110"/>
        <end position="133"/>
    </location>
</feature>
<protein>
    <recommendedName>
        <fullName evidence="9">Glycosyltransferase RgtA/B/C/D-like domain-containing protein</fullName>
    </recommendedName>
</protein>
<dbReference type="GO" id="GO:0005886">
    <property type="term" value="C:plasma membrane"/>
    <property type="evidence" value="ECO:0007669"/>
    <property type="project" value="UniProtKB-SubCell"/>
</dbReference>
<organism evidence="10 11">
    <name type="scientific">Trichormus variabilis NIES-23</name>
    <dbReference type="NCBI Taxonomy" id="1973479"/>
    <lineage>
        <taxon>Bacteria</taxon>
        <taxon>Bacillati</taxon>
        <taxon>Cyanobacteriota</taxon>
        <taxon>Cyanophyceae</taxon>
        <taxon>Nostocales</taxon>
        <taxon>Nostocaceae</taxon>
        <taxon>Trichormus</taxon>
    </lineage>
</organism>